<keyword evidence="4" id="KW-0862">Zinc</keyword>
<dbReference type="Gene3D" id="3.30.40.100">
    <property type="match status" value="1"/>
</dbReference>
<dbReference type="PANTHER" id="PTHR23336:SF11">
    <property type="entry name" value="OS06G0622000 PROTEIN"/>
    <property type="match status" value="1"/>
</dbReference>
<name>A0AAV1SWW2_9ROSI</name>
<evidence type="ECO:0000256" key="1">
    <source>
        <dbReference type="ARBA" id="ARBA00022723"/>
    </source>
</evidence>
<feature type="domain" description="CW-type" evidence="7">
    <location>
        <begin position="114"/>
        <end position="164"/>
    </location>
</feature>
<evidence type="ECO:0000313" key="9">
    <source>
        <dbReference type="Proteomes" id="UP001314170"/>
    </source>
</evidence>
<reference evidence="8 9" key="1">
    <citation type="submission" date="2024-01" db="EMBL/GenBank/DDBJ databases">
        <authorList>
            <person name="Waweru B."/>
        </authorList>
    </citation>
    <scope>NUCLEOTIDE SEQUENCE [LARGE SCALE GENOMIC DNA]</scope>
</reference>
<dbReference type="EMBL" id="CAWUPB010001199">
    <property type="protein sequence ID" value="CAK7357582.1"/>
    <property type="molecule type" value="Genomic_DNA"/>
</dbReference>
<gene>
    <name evidence="8" type="ORF">DCAF_LOCUS27872</name>
</gene>
<proteinExistence type="predicted"/>
<comment type="caution">
    <text evidence="8">The sequence shown here is derived from an EMBL/GenBank/DDBJ whole genome shotgun (WGS) entry which is preliminary data.</text>
</comment>
<dbReference type="PROSITE" id="PS51050">
    <property type="entry name" value="ZF_CW"/>
    <property type="match status" value="1"/>
</dbReference>
<protein>
    <recommendedName>
        <fullName evidence="7">CW-type domain-containing protein</fullName>
    </recommendedName>
</protein>
<evidence type="ECO:0000256" key="4">
    <source>
        <dbReference type="ARBA" id="ARBA00022833"/>
    </source>
</evidence>
<evidence type="ECO:0000259" key="7">
    <source>
        <dbReference type="PROSITE" id="PS51050"/>
    </source>
</evidence>
<evidence type="ECO:0000313" key="8">
    <source>
        <dbReference type="EMBL" id="CAK7357582.1"/>
    </source>
</evidence>
<keyword evidence="3" id="KW-0863">Zinc-finger</keyword>
<dbReference type="Pfam" id="PF07496">
    <property type="entry name" value="zf-CW"/>
    <property type="match status" value="1"/>
</dbReference>
<keyword evidence="5" id="KW-0234">DNA repair</keyword>
<sequence>MGKRVHLTLGCSQLELEQANGGIFLYWHGRLIEAYKRVGGMIHNGDWGRGVIGVIDVSDLMNVGNGRVGVHNTKQSFLDCEPYALLEVWLGRKLDEYWTDNFEKLELKKGGSQYKPDHEWVQCDKCRKWRMLSSGFDIKTLPEEWFCYMDPFHGSCEIPEQKPDCGVITVSAKRTRQDIKDLENDAVVAADGNSEDSSLTEKNDKRGGFKRTRKGLPRTCKKGTCVVPQVVYELHALCTADTIFRCLTPKSTYPFMDRRSGCGESAHQEKCRQSTSLELHVTLRVWRAIPAKSSAERNFKLESPLPGEWQRKIATMIIIAIVKLKFMLHLKEFQTPSLLSAGIDASFLSGVTLCPWREVRKMGVPLPANGYFAALRIKGKEYLIRSRKMLLYHGNFLIAHCSKNCTSIGILSTLCRIDTSS</sequence>
<dbReference type="InterPro" id="IPR045261">
    <property type="entry name" value="MORC_ATPase"/>
</dbReference>
<feature type="region of interest" description="Disordered" evidence="6">
    <location>
        <begin position="191"/>
        <end position="210"/>
    </location>
</feature>
<evidence type="ECO:0000256" key="3">
    <source>
        <dbReference type="ARBA" id="ARBA00022771"/>
    </source>
</evidence>
<dbReference type="AlphaFoldDB" id="A0AAV1SWW2"/>
<keyword evidence="1" id="KW-0479">Metal-binding</keyword>
<dbReference type="Proteomes" id="UP001314170">
    <property type="component" value="Unassembled WGS sequence"/>
</dbReference>
<dbReference type="InterPro" id="IPR041006">
    <property type="entry name" value="Morc_S5"/>
</dbReference>
<dbReference type="Pfam" id="PF17942">
    <property type="entry name" value="Morc6_S5"/>
    <property type="match status" value="1"/>
</dbReference>
<evidence type="ECO:0000256" key="5">
    <source>
        <dbReference type="ARBA" id="ARBA00023204"/>
    </source>
</evidence>
<dbReference type="GO" id="GO:0016887">
    <property type="term" value="F:ATP hydrolysis activity"/>
    <property type="evidence" value="ECO:0007669"/>
    <property type="project" value="InterPro"/>
</dbReference>
<dbReference type="PANTHER" id="PTHR23336">
    <property type="entry name" value="ZINC FINGER CW-TYPE COILED-COIL DOMAIN PROTEIN 3"/>
    <property type="match status" value="1"/>
</dbReference>
<organism evidence="8 9">
    <name type="scientific">Dovyalis caffra</name>
    <dbReference type="NCBI Taxonomy" id="77055"/>
    <lineage>
        <taxon>Eukaryota</taxon>
        <taxon>Viridiplantae</taxon>
        <taxon>Streptophyta</taxon>
        <taxon>Embryophyta</taxon>
        <taxon>Tracheophyta</taxon>
        <taxon>Spermatophyta</taxon>
        <taxon>Magnoliopsida</taxon>
        <taxon>eudicotyledons</taxon>
        <taxon>Gunneridae</taxon>
        <taxon>Pentapetalae</taxon>
        <taxon>rosids</taxon>
        <taxon>fabids</taxon>
        <taxon>Malpighiales</taxon>
        <taxon>Salicaceae</taxon>
        <taxon>Flacourtieae</taxon>
        <taxon>Dovyalis</taxon>
    </lineage>
</organism>
<evidence type="ECO:0000256" key="2">
    <source>
        <dbReference type="ARBA" id="ARBA00022763"/>
    </source>
</evidence>
<dbReference type="GO" id="GO:0005634">
    <property type="term" value="C:nucleus"/>
    <property type="evidence" value="ECO:0007669"/>
    <property type="project" value="TreeGrafter"/>
</dbReference>
<keyword evidence="2" id="KW-0227">DNA damage</keyword>
<keyword evidence="9" id="KW-1185">Reference proteome</keyword>
<dbReference type="InterPro" id="IPR011124">
    <property type="entry name" value="Znf_CW"/>
</dbReference>
<dbReference type="GO" id="GO:0008270">
    <property type="term" value="F:zinc ion binding"/>
    <property type="evidence" value="ECO:0007669"/>
    <property type="project" value="UniProtKB-KW"/>
</dbReference>
<accession>A0AAV1SWW2</accession>
<dbReference type="GO" id="GO:0006281">
    <property type="term" value="P:DNA repair"/>
    <property type="evidence" value="ECO:0007669"/>
    <property type="project" value="UniProtKB-KW"/>
</dbReference>
<evidence type="ECO:0000256" key="6">
    <source>
        <dbReference type="SAM" id="MobiDB-lite"/>
    </source>
</evidence>